<feature type="signal peptide" evidence="1">
    <location>
        <begin position="1"/>
        <end position="21"/>
    </location>
</feature>
<name>Q0AL70_MARMM</name>
<dbReference type="STRING" id="394221.Mmar10_2687"/>
<gene>
    <name evidence="2" type="ordered locus">Mmar10_2687</name>
</gene>
<proteinExistence type="predicted"/>
<evidence type="ECO:0000256" key="1">
    <source>
        <dbReference type="SAM" id="SignalP"/>
    </source>
</evidence>
<keyword evidence="3" id="KW-1185">Reference proteome</keyword>
<keyword evidence="1" id="KW-0732">Signal</keyword>
<reference evidence="2 3" key="1">
    <citation type="submission" date="2006-08" db="EMBL/GenBank/DDBJ databases">
        <title>Complete sequence of Maricaulis maris MCS10.</title>
        <authorList>
            <consortium name="US DOE Joint Genome Institute"/>
            <person name="Copeland A."/>
            <person name="Lucas S."/>
            <person name="Lapidus A."/>
            <person name="Barry K."/>
            <person name="Detter J.C."/>
            <person name="Glavina del Rio T."/>
            <person name="Hammon N."/>
            <person name="Israni S."/>
            <person name="Dalin E."/>
            <person name="Tice H."/>
            <person name="Pitluck S."/>
            <person name="Saunders E."/>
            <person name="Brettin T."/>
            <person name="Bruce D."/>
            <person name="Han C."/>
            <person name="Tapia R."/>
            <person name="Gilna P."/>
            <person name="Schmutz J."/>
            <person name="Larimer F."/>
            <person name="Land M."/>
            <person name="Hauser L."/>
            <person name="Kyrpides N."/>
            <person name="Mikhailova N."/>
            <person name="Viollier P."/>
            <person name="Stephens C."/>
            <person name="Richardson P."/>
        </authorList>
    </citation>
    <scope>NUCLEOTIDE SEQUENCE [LARGE SCALE GENOMIC DNA]</scope>
    <source>
        <strain evidence="2 3">MCS10</strain>
    </source>
</reference>
<protein>
    <submittedName>
        <fullName evidence="2">Peptidase domain protein</fullName>
    </submittedName>
</protein>
<dbReference type="AlphaFoldDB" id="Q0AL70"/>
<dbReference type="Proteomes" id="UP000001964">
    <property type="component" value="Chromosome"/>
</dbReference>
<dbReference type="eggNOG" id="COG4249">
    <property type="taxonomic scope" value="Bacteria"/>
</dbReference>
<evidence type="ECO:0000313" key="3">
    <source>
        <dbReference type="Proteomes" id="UP000001964"/>
    </source>
</evidence>
<evidence type="ECO:0000313" key="2">
    <source>
        <dbReference type="EMBL" id="ABI66973.1"/>
    </source>
</evidence>
<accession>Q0AL70</accession>
<sequence length="747" mass="79184" precursor="true">MSVRVVSVLSAFVCLAGGAHAQSGDAREVAGEVTAQAPNSTIDLTLEAGQVVTLTTASADRLDTILTLLGPDGRVLAENDDRAPGDLTSQIIHMPTVSGQYSAVVTGYGDATGSYTLSIADGVDVGLSSDATLIDERVVALDPDRASVSQDVDLAADDILVVSTFAVTEGLDTTLALLDASGNILAQNDDRGDGSLNSQLVFQAEEAGRYRVEVSTYGGTGTGELIFSLATDPNAEVPFDFTTIEGERFARHTGTIGSGQTEFDYPLQLEAGQTVLAVADATSGDLDPVLRLVGADGFPVALNDDRGDGSLNSAFAFTAPESAEYTLEMRRYGSGESSGDFQLDLSWVDASVVDTLQGLLENRVSLSGPELTILSPDFRVLYTLEGVDASSTEYAQSVSDALQDMLDVQVSRIGWAEPIRDDDGRYRAYVADADGSMGVTYPVQIAFDNTNTGDVRETTAARTVFVIDNDFVGMGKEAPVHSLMRATATHEFNHVVQFGYDSEEGLDWLYEATASWTETTTVGGDQDATDYVETDFDAPEMCWTTSESGFDYSQWTLLQSMADSYGEGIIVDMWENSVELDGFETMSATLDTVGTTIPDVIQRWRAQNYALAYDLAPVFNSTVRIHHTMDSEAGVNSKGGLEQLGANYISVDLDGRYQFSVDGDAGLELLALGQRGDRVEVVPLGRGGSIDTADYTGLALMVFNRTMPDAPGACSGVGYTVSASPSVGGAPASAAYSFSAEHFGSSK</sequence>
<feature type="chain" id="PRO_5004168166" evidence="1">
    <location>
        <begin position="22"/>
        <end position="747"/>
    </location>
</feature>
<dbReference type="Gene3D" id="2.60.120.380">
    <property type="match status" value="3"/>
</dbReference>
<organism evidence="2 3">
    <name type="scientific">Maricaulis maris (strain MCS10)</name>
    <name type="common">Caulobacter maris</name>
    <dbReference type="NCBI Taxonomy" id="394221"/>
    <lineage>
        <taxon>Bacteria</taxon>
        <taxon>Pseudomonadati</taxon>
        <taxon>Pseudomonadota</taxon>
        <taxon>Alphaproteobacteria</taxon>
        <taxon>Maricaulales</taxon>
        <taxon>Maricaulaceae</taxon>
        <taxon>Maricaulis</taxon>
    </lineage>
</organism>
<dbReference type="KEGG" id="mmr:Mmar10_2687"/>
<dbReference type="EMBL" id="CP000449">
    <property type="protein sequence ID" value="ABI66973.1"/>
    <property type="molecule type" value="Genomic_DNA"/>
</dbReference>
<dbReference type="HOGENOM" id="CLU_372058_0_0_5"/>